<proteinExistence type="predicted"/>
<accession>A0A5S5AUV0</accession>
<comment type="caution">
    <text evidence="1">The sequence shown here is derived from an EMBL/GenBank/DDBJ whole genome shotgun (WGS) entry which is preliminary data.</text>
</comment>
<dbReference type="Pfam" id="PF10133">
    <property type="entry name" value="CooT"/>
    <property type="match status" value="1"/>
</dbReference>
<dbReference type="AlphaFoldDB" id="A0A5S5AUV0"/>
<dbReference type="RefSeq" id="WP_148866729.1">
    <property type="nucleotide sequence ID" value="NZ_VNHO01000008.1"/>
</dbReference>
<dbReference type="EMBL" id="VNHO01000008">
    <property type="protein sequence ID" value="TYP56660.1"/>
    <property type="molecule type" value="Genomic_DNA"/>
</dbReference>
<protein>
    <submittedName>
        <fullName evidence="1">Putative RNA-binding protein</fullName>
    </submittedName>
</protein>
<reference evidence="1 2" key="1">
    <citation type="submission" date="2019-07" db="EMBL/GenBank/DDBJ databases">
        <title>Genomic Encyclopedia of Type Strains, Phase I: the one thousand microbial genomes (KMG-I) project.</title>
        <authorList>
            <person name="Kyrpides N."/>
        </authorList>
    </citation>
    <scope>NUCLEOTIDE SEQUENCE [LARGE SCALE GENOMIC DNA]</scope>
    <source>
        <strain evidence="1 2">DSM 16647</strain>
    </source>
</reference>
<organism evidence="1 2">
    <name type="scientific">Thermosediminibacter litoriperuensis</name>
    <dbReference type="NCBI Taxonomy" id="291989"/>
    <lineage>
        <taxon>Bacteria</taxon>
        <taxon>Bacillati</taxon>
        <taxon>Bacillota</taxon>
        <taxon>Clostridia</taxon>
        <taxon>Thermosediminibacterales</taxon>
        <taxon>Thermosediminibacteraceae</taxon>
        <taxon>Thermosediminibacter</taxon>
    </lineage>
</organism>
<name>A0A5S5AUV0_9FIRM</name>
<sequence length="62" mass="7226">MCESRAVLLEDGREKELMENVIYLEPRNGSIFLCDLLGREITVEARIKEIKLLDHKIILVKQ</sequence>
<keyword evidence="2" id="KW-1185">Reference proteome</keyword>
<dbReference type="Proteomes" id="UP000322294">
    <property type="component" value="Unassembled WGS sequence"/>
</dbReference>
<evidence type="ECO:0000313" key="2">
    <source>
        <dbReference type="Proteomes" id="UP000322294"/>
    </source>
</evidence>
<gene>
    <name evidence="1" type="ORF">LZ11_00939</name>
</gene>
<dbReference type="OrthoDB" id="5422162at2"/>
<dbReference type="InterPro" id="IPR019300">
    <property type="entry name" value="CooT"/>
</dbReference>
<evidence type="ECO:0000313" key="1">
    <source>
        <dbReference type="EMBL" id="TYP56660.1"/>
    </source>
</evidence>